<dbReference type="InterPro" id="IPR002528">
    <property type="entry name" value="MATE_fam"/>
</dbReference>
<evidence type="ECO:0000313" key="9">
    <source>
        <dbReference type="Proteomes" id="UP000184514"/>
    </source>
</evidence>
<dbReference type="CDD" id="cd13136">
    <property type="entry name" value="MATE_DinF_like"/>
    <property type="match status" value="1"/>
</dbReference>
<evidence type="ECO:0000256" key="1">
    <source>
        <dbReference type="ARBA" id="ARBA00004141"/>
    </source>
</evidence>
<dbReference type="Pfam" id="PF01554">
    <property type="entry name" value="MatE"/>
    <property type="match status" value="2"/>
</dbReference>
<feature type="transmembrane region" description="Helical" evidence="7">
    <location>
        <begin position="272"/>
        <end position="295"/>
    </location>
</feature>
<accession>A0A1L9P1X8</accession>
<dbReference type="InterPro" id="IPR044644">
    <property type="entry name" value="DinF-like"/>
</dbReference>
<dbReference type="EMBL" id="MLCB01000021">
    <property type="protein sequence ID" value="OJI95496.1"/>
    <property type="molecule type" value="Genomic_DNA"/>
</dbReference>
<sequence length="437" mass="47081">MSETLQLTHRRVLTVALPVVLSNATVPILGAVDTGVVGQMGLAAPIGAVGIGAIALTAIYWIFGFLRMGTAGFTAQAHGAGRKGEVAALLSRAMIIGLCAGFMIVALQFPLMWLALQTAPASAEVETMARSYMGIRIYGAPAAIGIYALTGWMIGLGRTRSVLIVQLWMNGLNIVLDLWFVLGLEWGVEGVAIATLIAEWSGLLLGLWLCRDALNTPAWKDWPRVFERAQMVRFARVNRDILLRSVMLQGIFMSFVFLGARFGDVTLAANHVLLQFLEITAYAMDGFAIAAETLVGQALGARSVARVRRAALMTSFWGLISVILTASAFAFFGPWIIDLMTTAPDVRIEARAYLPYMIAAPLVGCAAWMLDGIFIGATRSADMRNMMALSAVIYVIALLILMPMIGNHGLWVALLISFVARGITLGVRYPSLERAAA</sequence>
<dbReference type="NCBIfam" id="TIGR00797">
    <property type="entry name" value="matE"/>
    <property type="match status" value="1"/>
</dbReference>
<evidence type="ECO:0000256" key="5">
    <source>
        <dbReference type="ARBA" id="ARBA00022989"/>
    </source>
</evidence>
<dbReference type="Proteomes" id="UP000184514">
    <property type="component" value="Unassembled WGS sequence"/>
</dbReference>
<feature type="transmembrane region" description="Helical" evidence="7">
    <location>
        <begin position="135"/>
        <end position="155"/>
    </location>
</feature>
<feature type="transmembrane region" description="Helical" evidence="7">
    <location>
        <begin position="411"/>
        <end position="429"/>
    </location>
</feature>
<keyword evidence="9" id="KW-1185">Reference proteome</keyword>
<feature type="transmembrane region" description="Helical" evidence="7">
    <location>
        <begin position="162"/>
        <end position="184"/>
    </location>
</feature>
<dbReference type="OrthoDB" id="9789527at2"/>
<keyword evidence="3" id="KW-0813">Transport</keyword>
<dbReference type="GO" id="GO:0005886">
    <property type="term" value="C:plasma membrane"/>
    <property type="evidence" value="ECO:0007669"/>
    <property type="project" value="TreeGrafter"/>
</dbReference>
<dbReference type="PANTHER" id="PTHR43298">
    <property type="entry name" value="MULTIDRUG RESISTANCE PROTEIN NORM-RELATED"/>
    <property type="match status" value="1"/>
</dbReference>
<dbReference type="GO" id="GO:0042910">
    <property type="term" value="F:xenobiotic transmembrane transporter activity"/>
    <property type="evidence" value="ECO:0007669"/>
    <property type="project" value="InterPro"/>
</dbReference>
<dbReference type="STRING" id="696762.PFRI_02910"/>
<feature type="transmembrane region" description="Helical" evidence="7">
    <location>
        <begin position="241"/>
        <end position="260"/>
    </location>
</feature>
<comment type="caution">
    <text evidence="8">The sequence shown here is derived from an EMBL/GenBank/DDBJ whole genome shotgun (WGS) entry which is preliminary data.</text>
</comment>
<protein>
    <submittedName>
        <fullName evidence="8">DNA-damage-inducible protein F</fullName>
    </submittedName>
</protein>
<dbReference type="AlphaFoldDB" id="A0A1L9P1X8"/>
<dbReference type="RefSeq" id="WP_072628992.1">
    <property type="nucleotide sequence ID" value="NZ_MLCB01000021.1"/>
</dbReference>
<feature type="transmembrane region" description="Helical" evidence="7">
    <location>
        <begin position="386"/>
        <end position="405"/>
    </location>
</feature>
<evidence type="ECO:0000256" key="7">
    <source>
        <dbReference type="SAM" id="Phobius"/>
    </source>
</evidence>
<gene>
    <name evidence="8" type="primary">dinF</name>
    <name evidence="8" type="ORF">PFRI_02910</name>
</gene>
<keyword evidence="6 7" id="KW-0472">Membrane</keyword>
<feature type="transmembrane region" description="Helical" evidence="7">
    <location>
        <begin position="316"/>
        <end position="337"/>
    </location>
</feature>
<feature type="transmembrane region" description="Helical" evidence="7">
    <location>
        <begin position="353"/>
        <end position="374"/>
    </location>
</feature>
<organism evidence="8 9">
    <name type="scientific">Planktotalea frisia</name>
    <dbReference type="NCBI Taxonomy" id="696762"/>
    <lineage>
        <taxon>Bacteria</taxon>
        <taxon>Pseudomonadati</taxon>
        <taxon>Pseudomonadota</taxon>
        <taxon>Alphaproteobacteria</taxon>
        <taxon>Rhodobacterales</taxon>
        <taxon>Paracoccaceae</taxon>
        <taxon>Planktotalea</taxon>
    </lineage>
</organism>
<dbReference type="InterPro" id="IPR050222">
    <property type="entry name" value="MATE_MdtK"/>
</dbReference>
<feature type="transmembrane region" description="Helical" evidence="7">
    <location>
        <begin position="190"/>
        <end position="210"/>
    </location>
</feature>
<evidence type="ECO:0000256" key="3">
    <source>
        <dbReference type="ARBA" id="ARBA00022448"/>
    </source>
</evidence>
<evidence type="ECO:0000256" key="6">
    <source>
        <dbReference type="ARBA" id="ARBA00023136"/>
    </source>
</evidence>
<dbReference type="PANTHER" id="PTHR43298:SF2">
    <property type="entry name" value="FMN_FAD EXPORTER YEEO-RELATED"/>
    <property type="match status" value="1"/>
</dbReference>
<evidence type="ECO:0000256" key="2">
    <source>
        <dbReference type="ARBA" id="ARBA00010199"/>
    </source>
</evidence>
<feature type="transmembrane region" description="Helical" evidence="7">
    <location>
        <begin position="42"/>
        <end position="66"/>
    </location>
</feature>
<dbReference type="GO" id="GO:0015297">
    <property type="term" value="F:antiporter activity"/>
    <property type="evidence" value="ECO:0007669"/>
    <property type="project" value="InterPro"/>
</dbReference>
<name>A0A1L9P1X8_9RHOB</name>
<evidence type="ECO:0000256" key="4">
    <source>
        <dbReference type="ARBA" id="ARBA00022692"/>
    </source>
</evidence>
<keyword evidence="5 7" id="KW-1133">Transmembrane helix</keyword>
<comment type="subcellular location">
    <subcellularLocation>
        <location evidence="1">Membrane</location>
        <topology evidence="1">Multi-pass membrane protein</topology>
    </subcellularLocation>
</comment>
<reference evidence="8 9" key="1">
    <citation type="submission" date="2016-10" db="EMBL/GenBank/DDBJ databases">
        <title>Genome sequence of Planktotalea frisia SH6-1.</title>
        <authorList>
            <person name="Poehlein A."/>
            <person name="Bakenhus I."/>
            <person name="Voget S."/>
            <person name="Brinkhoff T."/>
            <person name="Simon M."/>
        </authorList>
    </citation>
    <scope>NUCLEOTIDE SEQUENCE [LARGE SCALE GENOMIC DNA]</scope>
    <source>
        <strain evidence="8 9">SH6-1</strain>
    </source>
</reference>
<keyword evidence="4 7" id="KW-0812">Transmembrane</keyword>
<feature type="transmembrane region" description="Helical" evidence="7">
    <location>
        <begin position="12"/>
        <end position="30"/>
    </location>
</feature>
<proteinExistence type="inferred from homology"/>
<evidence type="ECO:0000313" key="8">
    <source>
        <dbReference type="EMBL" id="OJI95496.1"/>
    </source>
</evidence>
<feature type="transmembrane region" description="Helical" evidence="7">
    <location>
        <begin position="87"/>
        <end position="115"/>
    </location>
</feature>
<comment type="similarity">
    <text evidence="2">Belongs to the multi antimicrobial extrusion (MATE) (TC 2.A.66.1) family.</text>
</comment>